<keyword evidence="2" id="KW-0732">Signal</keyword>
<feature type="chain" id="PRO_5003558472" description="LTXXQ motif family protein" evidence="2">
    <location>
        <begin position="21"/>
        <end position="124"/>
    </location>
</feature>
<feature type="signal peptide" evidence="2">
    <location>
        <begin position="1"/>
        <end position="20"/>
    </location>
</feature>
<sequence length="124" mass="14023">MKRIILMLIMALGFAGLASAQDTVKVKKSPEQKAEHMTKTLHKKLKLTAEQTKQVSAILTERATKMETKEGRVAKMRALKDADDKIEAVLTDDQKKVYAEIKENKKEKMKSRRKAATEPVIMPN</sequence>
<reference evidence="3" key="1">
    <citation type="submission" date="2011-09" db="EMBL/GenBank/DDBJ databases">
        <title>The permanent draft genome of Mucilaginibacter paludis DSM 18603.</title>
        <authorList>
            <consortium name="US DOE Joint Genome Institute (JGI-PGF)"/>
            <person name="Lucas S."/>
            <person name="Han J."/>
            <person name="Lapidus A."/>
            <person name="Bruce D."/>
            <person name="Goodwin L."/>
            <person name="Pitluck S."/>
            <person name="Peters L."/>
            <person name="Kyrpides N."/>
            <person name="Mavromatis K."/>
            <person name="Ivanova N."/>
            <person name="Mikhailova N."/>
            <person name="Held B."/>
            <person name="Detter J.C."/>
            <person name="Tapia R."/>
            <person name="Han C."/>
            <person name="Land M."/>
            <person name="Hauser L."/>
            <person name="Markowitz V."/>
            <person name="Cheng J.-F."/>
            <person name="Hugenholtz P."/>
            <person name="Woyke T."/>
            <person name="Wu D."/>
            <person name="Tindall B."/>
            <person name="Brambilla E."/>
            <person name="Klenk H.-P."/>
            <person name="Eisen J.A."/>
        </authorList>
    </citation>
    <scope>NUCLEOTIDE SEQUENCE [LARGE SCALE GENOMIC DNA]</scope>
    <source>
        <strain evidence="3">DSM 18603</strain>
    </source>
</reference>
<keyword evidence="4" id="KW-1185">Reference proteome</keyword>
<evidence type="ECO:0008006" key="5">
    <source>
        <dbReference type="Google" id="ProtNLM"/>
    </source>
</evidence>
<evidence type="ECO:0000313" key="3">
    <source>
        <dbReference type="EMBL" id="EHQ29961.1"/>
    </source>
</evidence>
<gene>
    <name evidence="3" type="ORF">Mucpa_5896</name>
</gene>
<evidence type="ECO:0000313" key="4">
    <source>
        <dbReference type="Proteomes" id="UP000002774"/>
    </source>
</evidence>
<dbReference type="RefSeq" id="WP_008511459.1">
    <property type="nucleotide sequence ID" value="NZ_CM001403.1"/>
</dbReference>
<dbReference type="EMBL" id="CM001403">
    <property type="protein sequence ID" value="EHQ29961.1"/>
    <property type="molecule type" value="Genomic_DNA"/>
</dbReference>
<dbReference type="OrthoDB" id="798005at2"/>
<evidence type="ECO:0000256" key="2">
    <source>
        <dbReference type="SAM" id="SignalP"/>
    </source>
</evidence>
<dbReference type="STRING" id="714943.Mucpa_5896"/>
<protein>
    <recommendedName>
        <fullName evidence="5">LTXXQ motif family protein</fullName>
    </recommendedName>
</protein>
<dbReference type="AlphaFoldDB" id="H1Y9F6"/>
<organism evidence="3 4">
    <name type="scientific">Mucilaginibacter paludis DSM 18603</name>
    <dbReference type="NCBI Taxonomy" id="714943"/>
    <lineage>
        <taxon>Bacteria</taxon>
        <taxon>Pseudomonadati</taxon>
        <taxon>Bacteroidota</taxon>
        <taxon>Sphingobacteriia</taxon>
        <taxon>Sphingobacteriales</taxon>
        <taxon>Sphingobacteriaceae</taxon>
        <taxon>Mucilaginibacter</taxon>
    </lineage>
</organism>
<feature type="region of interest" description="Disordered" evidence="1">
    <location>
        <begin position="104"/>
        <end position="124"/>
    </location>
</feature>
<proteinExistence type="predicted"/>
<accession>H1Y9F6</accession>
<dbReference type="Proteomes" id="UP000002774">
    <property type="component" value="Chromosome"/>
</dbReference>
<name>H1Y9F6_9SPHI</name>
<dbReference type="HOGENOM" id="CLU_2001299_0_0_10"/>
<evidence type="ECO:0000256" key="1">
    <source>
        <dbReference type="SAM" id="MobiDB-lite"/>
    </source>
</evidence>